<organism evidence="1 2">
    <name type="scientific">Maribacter orientalis</name>
    <dbReference type="NCBI Taxonomy" id="228957"/>
    <lineage>
        <taxon>Bacteria</taxon>
        <taxon>Pseudomonadati</taxon>
        <taxon>Bacteroidota</taxon>
        <taxon>Flavobacteriia</taxon>
        <taxon>Flavobacteriales</taxon>
        <taxon>Flavobacteriaceae</taxon>
        <taxon>Maribacter</taxon>
    </lineage>
</organism>
<keyword evidence="2" id="KW-1185">Reference proteome</keyword>
<evidence type="ECO:0000313" key="1">
    <source>
        <dbReference type="EMBL" id="SEM25181.1"/>
    </source>
</evidence>
<sequence>MREDLLHFVWMYRKYPINKLETNSGESIIVESTGVHNHLSGPDFFNAKVELNGQLWAGNIEIHVKSSDWYAHNHQEDSKYDNVVLHVVWDDDVSVFRKDGTQIPTLSLKQYISLELLETYQSLFDLRNYKFINCEKEFIDVDDFLRNNWLDRLFVERLEEKSVFINHLLESTNNDWEQVLFLMLLKTFGSKINKDVFIELGKTIDFSIIRKLHQKPLELESLLLGQARLLDDDQVIDSYYQLLKKEYSYLKHKYQLNQPYKTPEFFRLRPSNFPTIRLAQLSAIYSTNNNLFHLIIEKDEPNISKIFNLGTSEFWETHYNFGKTSKKSVKKISNSFLDLLMINTIIPLKFCYQRYQGKENNESLFKMMMSIKKEDNSIVDNFRKLHVSIKDAKESQSYIQLYDKYCVKDKCLDCAVGASLMNIKV</sequence>
<proteinExistence type="predicted"/>
<protein>
    <recommendedName>
        <fullName evidence="3">DUF2851 domain-containing protein</fullName>
    </recommendedName>
</protein>
<reference evidence="2" key="1">
    <citation type="submission" date="2016-10" db="EMBL/GenBank/DDBJ databases">
        <authorList>
            <person name="Varghese N."/>
            <person name="Submissions S."/>
        </authorList>
    </citation>
    <scope>NUCLEOTIDE SEQUENCE [LARGE SCALE GENOMIC DNA]</scope>
    <source>
        <strain evidence="2">DSM 16471</strain>
    </source>
</reference>
<dbReference type="AlphaFoldDB" id="A0A1H7WUR7"/>
<dbReference type="STRING" id="228957.SAMN04488008_11332"/>
<accession>A0A1H7WUR7</accession>
<dbReference type="OrthoDB" id="1005072at2"/>
<evidence type="ECO:0008006" key="3">
    <source>
        <dbReference type="Google" id="ProtNLM"/>
    </source>
</evidence>
<dbReference type="Pfam" id="PF11013">
    <property type="entry name" value="DUF2851"/>
    <property type="match status" value="1"/>
</dbReference>
<gene>
    <name evidence="1" type="ORF">SAMN04488008_11332</name>
</gene>
<dbReference type="InterPro" id="IPR021272">
    <property type="entry name" value="DUF2851"/>
</dbReference>
<evidence type="ECO:0000313" key="2">
    <source>
        <dbReference type="Proteomes" id="UP000198990"/>
    </source>
</evidence>
<name>A0A1H7WUR7_9FLAO</name>
<dbReference type="EMBL" id="FNZN01000013">
    <property type="protein sequence ID" value="SEM25181.1"/>
    <property type="molecule type" value="Genomic_DNA"/>
</dbReference>
<dbReference type="Proteomes" id="UP000198990">
    <property type="component" value="Unassembled WGS sequence"/>
</dbReference>
<dbReference type="RefSeq" id="WP_091627341.1">
    <property type="nucleotide sequence ID" value="NZ_FNZN01000013.1"/>
</dbReference>